<dbReference type="Proteomes" id="UP000270296">
    <property type="component" value="Unassembled WGS sequence"/>
</dbReference>
<evidence type="ECO:0000313" key="4">
    <source>
        <dbReference type="WBParaSite" id="SBAD_0000464201-mRNA-1"/>
    </source>
</evidence>
<name>A0A183ILF5_9BILA</name>
<dbReference type="WBParaSite" id="SBAD_0000464201-mRNA-1">
    <property type="protein sequence ID" value="SBAD_0000464201-mRNA-1"/>
    <property type="gene ID" value="SBAD_0000464201"/>
</dbReference>
<dbReference type="AlphaFoldDB" id="A0A183ILF5"/>
<proteinExistence type="predicted"/>
<reference evidence="4" key="1">
    <citation type="submission" date="2016-06" db="UniProtKB">
        <authorList>
            <consortium name="WormBaseParasite"/>
        </authorList>
    </citation>
    <scope>IDENTIFICATION</scope>
</reference>
<dbReference type="EMBL" id="UZAM01008326">
    <property type="protein sequence ID" value="VDP04408.1"/>
    <property type="molecule type" value="Genomic_DNA"/>
</dbReference>
<protein>
    <submittedName>
        <fullName evidence="4">Yippee domain-containing protein</fullName>
    </submittedName>
</protein>
<feature type="region of interest" description="Disordered" evidence="1">
    <location>
        <begin position="42"/>
        <end position="63"/>
    </location>
</feature>
<evidence type="ECO:0000256" key="1">
    <source>
        <dbReference type="SAM" id="MobiDB-lite"/>
    </source>
</evidence>
<evidence type="ECO:0000313" key="3">
    <source>
        <dbReference type="Proteomes" id="UP000270296"/>
    </source>
</evidence>
<accession>A0A183ILF5</accession>
<gene>
    <name evidence="2" type="ORF">SBAD_LOCUS4451</name>
</gene>
<keyword evidence="3" id="KW-1185">Reference proteome</keyword>
<reference evidence="2 3" key="2">
    <citation type="submission" date="2018-11" db="EMBL/GenBank/DDBJ databases">
        <authorList>
            <consortium name="Pathogen Informatics"/>
        </authorList>
    </citation>
    <scope>NUCLEOTIDE SEQUENCE [LARGE SCALE GENOMIC DNA]</scope>
</reference>
<evidence type="ECO:0000313" key="2">
    <source>
        <dbReference type="EMBL" id="VDP04408.1"/>
    </source>
</evidence>
<sequence length="125" mass="14087">MPADKESGTVPGLHWCPVQGFGHFRRSRRLTRVVATIFHLRREDTEHNQGEHNNNDGQLENKQKNPVTSDYLCHRCSLLLEAPVSLRQVRTTNQVAISLSPTGNCDSRAYYSRSLIDTGQQPVCA</sequence>
<organism evidence="4">
    <name type="scientific">Soboliphyme baturini</name>
    <dbReference type="NCBI Taxonomy" id="241478"/>
    <lineage>
        <taxon>Eukaryota</taxon>
        <taxon>Metazoa</taxon>
        <taxon>Ecdysozoa</taxon>
        <taxon>Nematoda</taxon>
        <taxon>Enoplea</taxon>
        <taxon>Dorylaimia</taxon>
        <taxon>Dioctophymatida</taxon>
        <taxon>Dioctophymatoidea</taxon>
        <taxon>Soboliphymatidae</taxon>
        <taxon>Soboliphyme</taxon>
    </lineage>
</organism>